<evidence type="ECO:0000256" key="1">
    <source>
        <dbReference type="SAM" id="MobiDB-lite"/>
    </source>
</evidence>
<dbReference type="Proteomes" id="UP000265703">
    <property type="component" value="Unassembled WGS sequence"/>
</dbReference>
<feature type="region of interest" description="Disordered" evidence="1">
    <location>
        <begin position="42"/>
        <end position="72"/>
    </location>
</feature>
<comment type="caution">
    <text evidence="2">The sequence shown here is derived from an EMBL/GenBank/DDBJ whole genome shotgun (WGS) entry which is preliminary data.</text>
</comment>
<proteinExistence type="predicted"/>
<evidence type="ECO:0000313" key="2">
    <source>
        <dbReference type="EMBL" id="RIA84065.1"/>
    </source>
</evidence>
<dbReference type="EMBL" id="QKYT01000519">
    <property type="protein sequence ID" value="RIA84065.1"/>
    <property type="molecule type" value="Genomic_DNA"/>
</dbReference>
<sequence length="112" mass="12776">MKNIAIKVYQEIQKVKDTVHTRGLRRSKHIVKCFCETYTRKDEDEEEEEEILNSSHQSTFITSQSSSTQQSLSQQSTIIINSEIIIIELPIAESIQSQHSISIVELSIAEPT</sequence>
<name>A0A397SIS7_9GLOM</name>
<protein>
    <submittedName>
        <fullName evidence="2">Uncharacterized protein</fullName>
    </submittedName>
</protein>
<keyword evidence="3" id="KW-1185">Reference proteome</keyword>
<accession>A0A397SIS7</accession>
<evidence type="ECO:0000313" key="3">
    <source>
        <dbReference type="Proteomes" id="UP000265703"/>
    </source>
</evidence>
<feature type="compositionally biased region" description="Low complexity" evidence="1">
    <location>
        <begin position="54"/>
        <end position="72"/>
    </location>
</feature>
<organism evidence="2 3">
    <name type="scientific">Glomus cerebriforme</name>
    <dbReference type="NCBI Taxonomy" id="658196"/>
    <lineage>
        <taxon>Eukaryota</taxon>
        <taxon>Fungi</taxon>
        <taxon>Fungi incertae sedis</taxon>
        <taxon>Mucoromycota</taxon>
        <taxon>Glomeromycotina</taxon>
        <taxon>Glomeromycetes</taxon>
        <taxon>Glomerales</taxon>
        <taxon>Glomeraceae</taxon>
        <taxon>Glomus</taxon>
    </lineage>
</organism>
<gene>
    <name evidence="2" type="ORF">C1645_832811</name>
</gene>
<dbReference type="AlphaFoldDB" id="A0A397SIS7"/>
<reference evidence="2 3" key="1">
    <citation type="submission" date="2018-06" db="EMBL/GenBank/DDBJ databases">
        <title>Comparative genomics reveals the genomic features of Rhizophagus irregularis, R. cerebriforme, R. diaphanum and Gigaspora rosea, and their symbiotic lifestyle signature.</title>
        <authorList>
            <person name="Morin E."/>
            <person name="San Clemente H."/>
            <person name="Chen E.C.H."/>
            <person name="De La Providencia I."/>
            <person name="Hainaut M."/>
            <person name="Kuo A."/>
            <person name="Kohler A."/>
            <person name="Murat C."/>
            <person name="Tang N."/>
            <person name="Roy S."/>
            <person name="Loubradou J."/>
            <person name="Henrissat B."/>
            <person name="Grigoriev I.V."/>
            <person name="Corradi N."/>
            <person name="Roux C."/>
            <person name="Martin F.M."/>
        </authorList>
    </citation>
    <scope>NUCLEOTIDE SEQUENCE [LARGE SCALE GENOMIC DNA]</scope>
    <source>
        <strain evidence="2 3">DAOM 227022</strain>
    </source>
</reference>